<evidence type="ECO:0000256" key="3">
    <source>
        <dbReference type="SAM" id="Coils"/>
    </source>
</evidence>
<dbReference type="GO" id="GO:0005524">
    <property type="term" value="F:ATP binding"/>
    <property type="evidence" value="ECO:0007669"/>
    <property type="project" value="UniProtKB-KW"/>
</dbReference>
<evidence type="ECO:0000313" key="7">
    <source>
        <dbReference type="Proteomes" id="UP000001357"/>
    </source>
</evidence>
<dbReference type="EMBL" id="CH991554">
    <property type="protein sequence ID" value="EDQ88491.1"/>
    <property type="molecule type" value="Genomic_DNA"/>
</dbReference>
<keyword evidence="7" id="KW-1185">Reference proteome</keyword>
<dbReference type="GO" id="GO:0000226">
    <property type="term" value="P:microtubule cytoskeleton organization"/>
    <property type="evidence" value="ECO:0007669"/>
    <property type="project" value="UniProtKB-ARBA"/>
</dbReference>
<dbReference type="AlphaFoldDB" id="A9V1R3"/>
<keyword evidence="1" id="KW-0547">Nucleotide-binding</keyword>
<evidence type="ECO:0000256" key="2">
    <source>
        <dbReference type="ARBA" id="ARBA00022840"/>
    </source>
</evidence>
<dbReference type="Gene3D" id="1.20.58.80">
    <property type="entry name" value="Phosphotransferase system, lactose/cellobiose-type IIA subunit"/>
    <property type="match status" value="1"/>
</dbReference>
<gene>
    <name evidence="6" type="ORF">MONBRDRAFT_37439</name>
</gene>
<keyword evidence="2" id="KW-0067">ATP-binding</keyword>
<dbReference type="InterPro" id="IPR041569">
    <property type="entry name" value="AAA_lid_3"/>
</dbReference>
<dbReference type="Gene3D" id="3.40.50.300">
    <property type="entry name" value="P-loop containing nucleotide triphosphate hydrolases"/>
    <property type="match status" value="1"/>
</dbReference>
<name>A9V1R3_MONBE</name>
<dbReference type="RefSeq" id="XP_001746595.1">
    <property type="nucleotide sequence ID" value="XM_001746543.1"/>
</dbReference>
<feature type="region of interest" description="Disordered" evidence="4">
    <location>
        <begin position="1"/>
        <end position="28"/>
    </location>
</feature>
<dbReference type="Gene3D" id="1.10.8.60">
    <property type="match status" value="1"/>
</dbReference>
<feature type="compositionally biased region" description="Low complexity" evidence="4">
    <location>
        <begin position="1"/>
        <end position="17"/>
    </location>
</feature>
<dbReference type="PANTHER" id="PTHR23074">
    <property type="entry name" value="AAA DOMAIN-CONTAINING"/>
    <property type="match status" value="1"/>
</dbReference>
<feature type="region of interest" description="Disordered" evidence="4">
    <location>
        <begin position="152"/>
        <end position="184"/>
    </location>
</feature>
<dbReference type="eggNOG" id="KOG0740">
    <property type="taxonomic scope" value="Eukaryota"/>
</dbReference>
<evidence type="ECO:0000313" key="6">
    <source>
        <dbReference type="EMBL" id="EDQ88491.1"/>
    </source>
</evidence>
<proteinExistence type="predicted"/>
<dbReference type="PANTHER" id="PTHR23074:SF86">
    <property type="entry name" value="SPASTIN"/>
    <property type="match status" value="1"/>
</dbReference>
<sequence length="406" mass="44068">MATAAPPTNPAAQTATNSKQLQEIQRRSRQGYTHLVAALNEDQQGHLHHARQLYTEGLVEYLAALQIPVDASDPHAAEARELQAKIRQNYDNARNRLDQLVELSADQAGTSTHTLGSKGQGKQGRMSPNTSRQHQAVPAMVPHTELPSFMRNRAPSASSDVSHRRVLTPTSVTPRASSAPAVDKAKPIAAKPLAAKPMAAKPEQAPPKHDNLKNIDHKMAHRILNEIVDSDPGVTLDDIIGLKEAKQALHETVILPSLRPDLFTGLRKPAKGILLVGPPGNGKTMLAKIDSLLMARNSEEQESSRRMKTEIFIQVSSNLSKTDLVNVAKMTDGYSCSDLTALVRDAAMGPIRELGARLADVAASDVRPVLFKDFVSSMKQVRPSVPRDTIQALEAFARDYAYSANG</sequence>
<feature type="region of interest" description="Disordered" evidence="4">
    <location>
        <begin position="108"/>
        <end position="137"/>
    </location>
</feature>
<dbReference type="KEGG" id="mbr:MONBRDRAFT_37439"/>
<dbReference type="STRING" id="81824.A9V1R3"/>
<protein>
    <recommendedName>
        <fullName evidence="5">AAA ATPase AAA+ lid domain-containing protein</fullName>
    </recommendedName>
</protein>
<reference evidence="6 7" key="1">
    <citation type="journal article" date="2008" name="Nature">
        <title>The genome of the choanoflagellate Monosiga brevicollis and the origin of metazoans.</title>
        <authorList>
            <consortium name="JGI Sequencing"/>
            <person name="King N."/>
            <person name="Westbrook M.J."/>
            <person name="Young S.L."/>
            <person name="Kuo A."/>
            <person name="Abedin M."/>
            <person name="Chapman J."/>
            <person name="Fairclough S."/>
            <person name="Hellsten U."/>
            <person name="Isogai Y."/>
            <person name="Letunic I."/>
            <person name="Marr M."/>
            <person name="Pincus D."/>
            <person name="Putnam N."/>
            <person name="Rokas A."/>
            <person name="Wright K.J."/>
            <person name="Zuzow R."/>
            <person name="Dirks W."/>
            <person name="Good M."/>
            <person name="Goodstein D."/>
            <person name="Lemons D."/>
            <person name="Li W."/>
            <person name="Lyons J.B."/>
            <person name="Morris A."/>
            <person name="Nichols S."/>
            <person name="Richter D.J."/>
            <person name="Salamov A."/>
            <person name="Bork P."/>
            <person name="Lim W.A."/>
            <person name="Manning G."/>
            <person name="Miller W.T."/>
            <person name="McGinnis W."/>
            <person name="Shapiro H."/>
            <person name="Tjian R."/>
            <person name="Grigoriev I.V."/>
            <person name="Rokhsar D."/>
        </authorList>
    </citation>
    <scope>NUCLEOTIDE SEQUENCE [LARGE SCALE GENOMIC DNA]</scope>
    <source>
        <strain evidence="7">MX1 / ATCC 50154</strain>
    </source>
</reference>
<evidence type="ECO:0000259" key="5">
    <source>
        <dbReference type="Pfam" id="PF17862"/>
    </source>
</evidence>
<accession>A9V1R3</accession>
<organism evidence="6 7">
    <name type="scientific">Monosiga brevicollis</name>
    <name type="common">Choanoflagellate</name>
    <dbReference type="NCBI Taxonomy" id="81824"/>
    <lineage>
        <taxon>Eukaryota</taxon>
        <taxon>Choanoflagellata</taxon>
        <taxon>Craspedida</taxon>
        <taxon>Salpingoecidae</taxon>
        <taxon>Monosiga</taxon>
    </lineage>
</organism>
<feature type="compositionally biased region" description="Polar residues" evidence="4">
    <location>
        <begin position="108"/>
        <end position="117"/>
    </location>
</feature>
<dbReference type="Proteomes" id="UP000001357">
    <property type="component" value="Unassembled WGS sequence"/>
</dbReference>
<dbReference type="SUPFAM" id="SSF52540">
    <property type="entry name" value="P-loop containing nucleoside triphosphate hydrolases"/>
    <property type="match status" value="1"/>
</dbReference>
<dbReference type="InterPro" id="IPR027417">
    <property type="entry name" value="P-loop_NTPase"/>
</dbReference>
<keyword evidence="3" id="KW-0175">Coiled coil</keyword>
<dbReference type="Pfam" id="PF17862">
    <property type="entry name" value="AAA_lid_3"/>
    <property type="match status" value="1"/>
</dbReference>
<evidence type="ECO:0000256" key="1">
    <source>
        <dbReference type="ARBA" id="ARBA00022741"/>
    </source>
</evidence>
<dbReference type="InterPro" id="IPR050304">
    <property type="entry name" value="MT-severing_AAA_ATPase"/>
</dbReference>
<dbReference type="GeneID" id="5891975"/>
<evidence type="ECO:0000256" key="4">
    <source>
        <dbReference type="SAM" id="MobiDB-lite"/>
    </source>
</evidence>
<feature type="coiled-coil region" evidence="3">
    <location>
        <begin position="76"/>
        <end position="103"/>
    </location>
</feature>
<dbReference type="FunFam" id="1.10.8.60:FF:000215">
    <property type="entry name" value="BMA-SPAS-1, isoform e"/>
    <property type="match status" value="1"/>
</dbReference>
<dbReference type="FunCoup" id="A9V1R3">
    <property type="interactions" value="1462"/>
</dbReference>
<dbReference type="InParanoid" id="A9V1R3"/>
<feature type="domain" description="AAA ATPase AAA+ lid" evidence="5">
    <location>
        <begin position="323"/>
        <end position="354"/>
    </location>
</feature>